<reference evidence="6 7" key="1">
    <citation type="submission" date="2017-04" db="EMBL/GenBank/DDBJ databases">
        <authorList>
            <person name="Afonso C.L."/>
            <person name="Miller P.J."/>
            <person name="Scott M.A."/>
            <person name="Spackman E."/>
            <person name="Goraichik I."/>
            <person name="Dimitrov K.M."/>
            <person name="Suarez D.L."/>
            <person name="Swayne D.E."/>
        </authorList>
    </citation>
    <scope>NUCLEOTIDE SEQUENCE [LARGE SCALE GENOMIC DNA]</scope>
    <source>
        <strain evidence="6 7">CGMCC 1.12708</strain>
    </source>
</reference>
<evidence type="ECO:0000313" key="7">
    <source>
        <dbReference type="Proteomes" id="UP000192393"/>
    </source>
</evidence>
<evidence type="ECO:0000256" key="2">
    <source>
        <dbReference type="ARBA" id="ARBA00012438"/>
    </source>
</evidence>
<dbReference type="InterPro" id="IPR003594">
    <property type="entry name" value="HATPase_dom"/>
</dbReference>
<evidence type="ECO:0000256" key="4">
    <source>
        <dbReference type="SAM" id="Phobius"/>
    </source>
</evidence>
<keyword evidence="6" id="KW-0418">Kinase</keyword>
<accession>A0A1W1ZC65</accession>
<name>A0A1W1ZC65_9FLAO</name>
<evidence type="ECO:0000259" key="5">
    <source>
        <dbReference type="PROSITE" id="PS50109"/>
    </source>
</evidence>
<dbReference type="PRINTS" id="PR00344">
    <property type="entry name" value="BCTRLSENSOR"/>
</dbReference>
<dbReference type="STRING" id="1434700.SAMN06296427_102376"/>
<evidence type="ECO:0000256" key="3">
    <source>
        <dbReference type="ARBA" id="ARBA00022553"/>
    </source>
</evidence>
<evidence type="ECO:0000256" key="1">
    <source>
        <dbReference type="ARBA" id="ARBA00000085"/>
    </source>
</evidence>
<dbReference type="PROSITE" id="PS50109">
    <property type="entry name" value="HIS_KIN"/>
    <property type="match status" value="1"/>
</dbReference>
<comment type="catalytic activity">
    <reaction evidence="1">
        <text>ATP + protein L-histidine = ADP + protein N-phospho-L-histidine.</text>
        <dbReference type="EC" id="2.7.13.3"/>
    </reaction>
</comment>
<organism evidence="6 7">
    <name type="scientific">Moheibacter sediminis</name>
    <dbReference type="NCBI Taxonomy" id="1434700"/>
    <lineage>
        <taxon>Bacteria</taxon>
        <taxon>Pseudomonadati</taxon>
        <taxon>Bacteroidota</taxon>
        <taxon>Flavobacteriia</taxon>
        <taxon>Flavobacteriales</taxon>
        <taxon>Weeksellaceae</taxon>
        <taxon>Moheibacter</taxon>
    </lineage>
</organism>
<dbReference type="AlphaFoldDB" id="A0A1W1ZC65"/>
<keyword evidence="4" id="KW-0812">Transmembrane</keyword>
<dbReference type="PANTHER" id="PTHR43547:SF2">
    <property type="entry name" value="HYBRID SIGNAL TRANSDUCTION HISTIDINE KINASE C"/>
    <property type="match status" value="1"/>
</dbReference>
<sequence length="443" mass="51832">MGKLFGFKMALRIFLICTLVVCSVFLLVNELIFSGIFLLLIVLILGIEFYQFLLKPYQDVHKTLSAMYNEDFSLKAPSKDKNELFHNLSNLYEKQRQSYFEQQSIQIIYNNLLNSISTGILILRKAENQDWDIFLMNESFAKTFQMPVYSSWKNLNKNLPEFVLRLNETEFNEVQQTLEISIDNQENQTYSLKTSKIKTYNYTYFIVSLDSVQSIIEKKEKQAWYDLMKVISHEMMNTLTPINSLVNSLQYFAEQEEWSSDDKIDFKESLKTIQKKTVHMLAFVENYRELTNFPSPKKVETNLVSIVNSCLQVMKPTFAENEIRIKTEYEKNEIIFPVDLILIERVLINLLTNSVYALQNIKFSKEIIIKIYSQNFRVFIEIKDNGHGIENEIRDKVFIPFFTTRENGAGIGLSLSKNIMEAHNGHLTFRSKPGETLFIMSFN</sequence>
<gene>
    <name evidence="6" type="ORF">SAMN06296427_102376</name>
</gene>
<evidence type="ECO:0000313" key="6">
    <source>
        <dbReference type="EMBL" id="SMC46005.1"/>
    </source>
</evidence>
<dbReference type="Pfam" id="PF02518">
    <property type="entry name" value="HATPase_c"/>
    <property type="match status" value="1"/>
</dbReference>
<keyword evidence="7" id="KW-1185">Reference proteome</keyword>
<dbReference type="InterPro" id="IPR036890">
    <property type="entry name" value="HATPase_C_sf"/>
</dbReference>
<dbReference type="GO" id="GO:0000155">
    <property type="term" value="F:phosphorelay sensor kinase activity"/>
    <property type="evidence" value="ECO:0007669"/>
    <property type="project" value="TreeGrafter"/>
</dbReference>
<feature type="transmembrane region" description="Helical" evidence="4">
    <location>
        <begin position="9"/>
        <end position="28"/>
    </location>
</feature>
<dbReference type="SUPFAM" id="SSF55874">
    <property type="entry name" value="ATPase domain of HSP90 chaperone/DNA topoisomerase II/histidine kinase"/>
    <property type="match status" value="1"/>
</dbReference>
<dbReference type="InterPro" id="IPR005467">
    <property type="entry name" value="His_kinase_dom"/>
</dbReference>
<proteinExistence type="predicted"/>
<dbReference type="EC" id="2.7.13.3" evidence="2"/>
<dbReference type="Gene3D" id="3.30.565.10">
    <property type="entry name" value="Histidine kinase-like ATPase, C-terminal domain"/>
    <property type="match status" value="1"/>
</dbReference>
<dbReference type="PANTHER" id="PTHR43547">
    <property type="entry name" value="TWO-COMPONENT HISTIDINE KINASE"/>
    <property type="match status" value="1"/>
</dbReference>
<dbReference type="SMART" id="SM00387">
    <property type="entry name" value="HATPase_c"/>
    <property type="match status" value="1"/>
</dbReference>
<dbReference type="EMBL" id="FWXS01000002">
    <property type="protein sequence ID" value="SMC46005.1"/>
    <property type="molecule type" value="Genomic_DNA"/>
</dbReference>
<feature type="domain" description="Histidine kinase" evidence="5">
    <location>
        <begin position="230"/>
        <end position="443"/>
    </location>
</feature>
<keyword evidence="3" id="KW-0597">Phosphoprotein</keyword>
<dbReference type="Proteomes" id="UP000192393">
    <property type="component" value="Unassembled WGS sequence"/>
</dbReference>
<dbReference type="OrthoDB" id="1931120at2"/>
<dbReference type="InterPro" id="IPR004358">
    <property type="entry name" value="Sig_transdc_His_kin-like_C"/>
</dbReference>
<protein>
    <recommendedName>
        <fullName evidence="2">histidine kinase</fullName>
        <ecNumber evidence="2">2.7.13.3</ecNumber>
    </recommendedName>
</protein>
<dbReference type="RefSeq" id="WP_084016522.1">
    <property type="nucleotide sequence ID" value="NZ_FWXS01000002.1"/>
</dbReference>
<feature type="transmembrane region" description="Helical" evidence="4">
    <location>
        <begin position="34"/>
        <end position="54"/>
    </location>
</feature>
<keyword evidence="4" id="KW-0472">Membrane</keyword>
<keyword evidence="4" id="KW-1133">Transmembrane helix</keyword>
<keyword evidence="6" id="KW-0808">Transferase</keyword>